<protein>
    <submittedName>
        <fullName evidence="6">Interleukin 17a/f2</fullName>
    </submittedName>
</protein>
<evidence type="ECO:0000256" key="4">
    <source>
        <dbReference type="ARBA" id="ARBA00022729"/>
    </source>
</evidence>
<name>A0AAV1QFK6_SCOSC</name>
<dbReference type="Proteomes" id="UP001314229">
    <property type="component" value="Unassembled WGS sequence"/>
</dbReference>
<gene>
    <name evidence="6" type="ORF">FSCOSCO3_A024980</name>
</gene>
<evidence type="ECO:0000313" key="7">
    <source>
        <dbReference type="Proteomes" id="UP001314229"/>
    </source>
</evidence>
<dbReference type="SUPFAM" id="SSF57501">
    <property type="entry name" value="Cystine-knot cytokines"/>
    <property type="match status" value="1"/>
</dbReference>
<accession>A0AAV1QFK6</accession>
<dbReference type="Gene3D" id="2.10.90.10">
    <property type="entry name" value="Cystine-knot cytokines"/>
    <property type="match status" value="1"/>
</dbReference>
<feature type="signal peptide" evidence="5">
    <location>
        <begin position="1"/>
        <end position="25"/>
    </location>
</feature>
<feature type="chain" id="PRO_5043348379" evidence="5">
    <location>
        <begin position="26"/>
        <end position="142"/>
    </location>
</feature>
<proteinExistence type="inferred from homology"/>
<dbReference type="InterPro" id="IPR029034">
    <property type="entry name" value="Cystine-knot_cytokine"/>
</dbReference>
<dbReference type="GO" id="GO:0005576">
    <property type="term" value="C:extracellular region"/>
    <property type="evidence" value="ECO:0007669"/>
    <property type="project" value="UniProtKB-SubCell"/>
</dbReference>
<keyword evidence="3" id="KW-0964">Secreted</keyword>
<sequence length="142" mass="15482">MKLRQSVCNLLLVCCSALWVVFCSGVKVSPPPGCGSLLQLSSVVSSLSKGNGNIHSRSLSPWSWKSSTVKNRIPSTLWEAKCSQSFCSGARPGHPNQHDLNSVPIYQNVLVLKQQENGSCYTTAYHKVAVGCTCVWAQTNRR</sequence>
<organism evidence="6 7">
    <name type="scientific">Scomber scombrus</name>
    <name type="common">Atlantic mackerel</name>
    <name type="synonym">Scomber vernalis</name>
    <dbReference type="NCBI Taxonomy" id="13677"/>
    <lineage>
        <taxon>Eukaryota</taxon>
        <taxon>Metazoa</taxon>
        <taxon>Chordata</taxon>
        <taxon>Craniata</taxon>
        <taxon>Vertebrata</taxon>
        <taxon>Euteleostomi</taxon>
        <taxon>Actinopterygii</taxon>
        <taxon>Neopterygii</taxon>
        <taxon>Teleostei</taxon>
        <taxon>Neoteleostei</taxon>
        <taxon>Acanthomorphata</taxon>
        <taxon>Pelagiaria</taxon>
        <taxon>Scombriformes</taxon>
        <taxon>Scombridae</taxon>
        <taxon>Scomber</taxon>
    </lineage>
</organism>
<comment type="subcellular location">
    <subcellularLocation>
        <location evidence="1">Secreted</location>
    </subcellularLocation>
</comment>
<evidence type="ECO:0000256" key="2">
    <source>
        <dbReference type="ARBA" id="ARBA00007236"/>
    </source>
</evidence>
<dbReference type="Pfam" id="PF06083">
    <property type="entry name" value="IL17"/>
    <property type="match status" value="1"/>
</dbReference>
<reference evidence="6 7" key="1">
    <citation type="submission" date="2024-01" db="EMBL/GenBank/DDBJ databases">
        <authorList>
            <person name="Alioto T."/>
            <person name="Alioto T."/>
            <person name="Gomez Garrido J."/>
        </authorList>
    </citation>
    <scope>NUCLEOTIDE SEQUENCE [LARGE SCALE GENOMIC DNA]</scope>
</reference>
<evidence type="ECO:0000256" key="3">
    <source>
        <dbReference type="ARBA" id="ARBA00022525"/>
    </source>
</evidence>
<comment type="caution">
    <text evidence="6">The sequence shown here is derived from an EMBL/GenBank/DDBJ whole genome shotgun (WGS) entry which is preliminary data.</text>
</comment>
<comment type="similarity">
    <text evidence="2">Belongs to the IL-17 family.</text>
</comment>
<dbReference type="InterPro" id="IPR010345">
    <property type="entry name" value="IL-17_fam"/>
</dbReference>
<dbReference type="GO" id="GO:0005125">
    <property type="term" value="F:cytokine activity"/>
    <property type="evidence" value="ECO:0007669"/>
    <property type="project" value="InterPro"/>
</dbReference>
<dbReference type="AlphaFoldDB" id="A0AAV1QFK6"/>
<keyword evidence="7" id="KW-1185">Reference proteome</keyword>
<keyword evidence="4 5" id="KW-0732">Signal</keyword>
<evidence type="ECO:0000256" key="5">
    <source>
        <dbReference type="SAM" id="SignalP"/>
    </source>
</evidence>
<evidence type="ECO:0000313" key="6">
    <source>
        <dbReference type="EMBL" id="CAK6982248.1"/>
    </source>
</evidence>
<dbReference type="EMBL" id="CAWUFR010000976">
    <property type="protein sequence ID" value="CAK6982248.1"/>
    <property type="molecule type" value="Genomic_DNA"/>
</dbReference>
<evidence type="ECO:0000256" key="1">
    <source>
        <dbReference type="ARBA" id="ARBA00004613"/>
    </source>
</evidence>